<evidence type="ECO:0000313" key="3">
    <source>
        <dbReference type="Proteomes" id="UP000694557"/>
    </source>
</evidence>
<evidence type="ECO:0008006" key="4">
    <source>
        <dbReference type="Google" id="ProtNLM"/>
    </source>
</evidence>
<accession>A0A8C7KW97</accession>
<reference evidence="2" key="1">
    <citation type="submission" date="2025-08" db="UniProtKB">
        <authorList>
            <consortium name="Ensembl"/>
        </authorList>
    </citation>
    <scope>IDENTIFICATION</scope>
</reference>
<dbReference type="Ensembl" id="ENSOKIT00005114838.1">
    <property type="protein sequence ID" value="ENSOKIP00005107148.1"/>
    <property type="gene ID" value="ENSOKIG00005047026.1"/>
</dbReference>
<dbReference type="Proteomes" id="UP000694557">
    <property type="component" value="Unassembled WGS sequence"/>
</dbReference>
<evidence type="ECO:0000256" key="1">
    <source>
        <dbReference type="SAM" id="SignalP"/>
    </source>
</evidence>
<reference evidence="2" key="2">
    <citation type="submission" date="2025-09" db="UniProtKB">
        <authorList>
            <consortium name="Ensembl"/>
        </authorList>
    </citation>
    <scope>IDENTIFICATION</scope>
</reference>
<feature type="signal peptide" evidence="1">
    <location>
        <begin position="1"/>
        <end position="15"/>
    </location>
</feature>
<keyword evidence="3" id="KW-1185">Reference proteome</keyword>
<protein>
    <recommendedName>
        <fullName evidence="4">Chemokine interleukin-8-like domain-containing protein</fullName>
    </recommendedName>
</protein>
<dbReference type="AlphaFoldDB" id="A0A8C7KW97"/>
<evidence type="ECO:0000313" key="2">
    <source>
        <dbReference type="Ensembl" id="ENSOKIP00005107148.1"/>
    </source>
</evidence>
<name>A0A8C7KW97_ONCKI</name>
<proteinExistence type="predicted"/>
<dbReference type="GeneTree" id="ENSGT01060000253700"/>
<keyword evidence="1" id="KW-0732">Signal</keyword>
<organism evidence="2 3">
    <name type="scientific">Oncorhynchus kisutch</name>
    <name type="common">Coho salmon</name>
    <name type="synonym">Salmo kisutch</name>
    <dbReference type="NCBI Taxonomy" id="8019"/>
    <lineage>
        <taxon>Eukaryota</taxon>
        <taxon>Metazoa</taxon>
        <taxon>Chordata</taxon>
        <taxon>Craniata</taxon>
        <taxon>Vertebrata</taxon>
        <taxon>Euteleostomi</taxon>
        <taxon>Actinopterygii</taxon>
        <taxon>Neopterygii</taxon>
        <taxon>Teleostei</taxon>
        <taxon>Protacanthopterygii</taxon>
        <taxon>Salmoniformes</taxon>
        <taxon>Salmonidae</taxon>
        <taxon>Salmoninae</taxon>
        <taxon>Oncorhynchus</taxon>
    </lineage>
</organism>
<feature type="chain" id="PRO_5034016714" description="Chemokine interleukin-8-like domain-containing protein" evidence="1">
    <location>
        <begin position="16"/>
        <end position="75"/>
    </location>
</feature>
<sequence>VSNIAAAILFRFGLANDPCCCLEYRAQRKSPILIVSIIIHGDAFKCPPLSTYSVKRHISEGCNRLRTRSCPGAEL</sequence>